<dbReference type="SUPFAM" id="SSF47384">
    <property type="entry name" value="Homodimeric domain of signal transducing histidine kinase"/>
    <property type="match status" value="1"/>
</dbReference>
<keyword evidence="3" id="KW-0175">Coiled coil</keyword>
<dbReference type="SMART" id="SM00388">
    <property type="entry name" value="HisKA"/>
    <property type="match status" value="1"/>
</dbReference>
<dbReference type="CDD" id="cd00130">
    <property type="entry name" value="PAS"/>
    <property type="match status" value="1"/>
</dbReference>
<dbReference type="InterPro" id="IPR035965">
    <property type="entry name" value="PAS-like_dom_sf"/>
</dbReference>
<gene>
    <name evidence="5" type="ORF">GCM10010993_14380</name>
</gene>
<evidence type="ECO:0000256" key="1">
    <source>
        <dbReference type="ARBA" id="ARBA00000085"/>
    </source>
</evidence>
<feature type="coiled-coil region" evidence="3">
    <location>
        <begin position="365"/>
        <end position="417"/>
    </location>
</feature>
<dbReference type="InterPro" id="IPR013656">
    <property type="entry name" value="PAS_4"/>
</dbReference>
<dbReference type="PROSITE" id="PS50113">
    <property type="entry name" value="PAC"/>
    <property type="match status" value="1"/>
</dbReference>
<dbReference type="Pfam" id="PF13188">
    <property type="entry name" value="PAS_8"/>
    <property type="match status" value="1"/>
</dbReference>
<dbReference type="InterPro" id="IPR036097">
    <property type="entry name" value="HisK_dim/P_sf"/>
</dbReference>
<protein>
    <recommendedName>
        <fullName evidence="2">histidine kinase</fullName>
        <ecNumber evidence="2">2.7.13.3</ecNumber>
    </recommendedName>
</protein>
<dbReference type="InterPro" id="IPR000700">
    <property type="entry name" value="PAS-assoc_C"/>
</dbReference>
<dbReference type="CDD" id="cd00082">
    <property type="entry name" value="HisKA"/>
    <property type="match status" value="1"/>
</dbReference>
<accession>A0ABQ1MC09</accession>
<dbReference type="NCBIfam" id="TIGR00229">
    <property type="entry name" value="sensory_box"/>
    <property type="match status" value="1"/>
</dbReference>
<evidence type="ECO:0000313" key="6">
    <source>
        <dbReference type="Proteomes" id="UP000635885"/>
    </source>
</evidence>
<dbReference type="Gene3D" id="3.30.450.20">
    <property type="entry name" value="PAS domain"/>
    <property type="match status" value="2"/>
</dbReference>
<dbReference type="SUPFAM" id="SSF55785">
    <property type="entry name" value="PYP-like sensor domain (PAS domain)"/>
    <property type="match status" value="1"/>
</dbReference>
<dbReference type="Pfam" id="PF00512">
    <property type="entry name" value="HisKA"/>
    <property type="match status" value="1"/>
</dbReference>
<name>A0ABQ1MC09_9BACT</name>
<organism evidence="5 6">
    <name type="scientific">Belliella aquatica</name>
    <dbReference type="NCBI Taxonomy" id="1323734"/>
    <lineage>
        <taxon>Bacteria</taxon>
        <taxon>Pseudomonadati</taxon>
        <taxon>Bacteroidota</taxon>
        <taxon>Cytophagia</taxon>
        <taxon>Cytophagales</taxon>
        <taxon>Cyclobacteriaceae</taxon>
        <taxon>Belliella</taxon>
    </lineage>
</organism>
<dbReference type="Gene3D" id="1.10.287.130">
    <property type="match status" value="1"/>
</dbReference>
<dbReference type="EC" id="2.7.13.3" evidence="2"/>
<sequence>MESLTKFENYLPDWLQKSGLFYVVITDMEGKYVYVNDFFSKKFNSYDDIHERKYFTETVVTEDIQKAIETATSCIINPNKSYVVDLKKPFGKDTIDSQWAFSLLSNRHNNPLGIFSIGFEKGLEENNSTQCFESFKNPFKVLESVSDGFILLDKDCKIVSHNRSAERFLNLNSDSSCHDLVNLLSESNIEGGFLDASLAALKTQKISDFKAYNKELDLFYVGITIPFDEGAFMIFRENTKDQKSRIRLQASENKLKAILDCTPDCIVLIDKNFKVLAMNKVAGEFCVSAHQKTMDEGDDFRDFIFPETSIEFNINFKKALEGGISKFEKEVNLSDSQRVWLEFTLYPVYDTKNEMIGVSQLVKDISEYKKNQGDLELQYDKLKKIAWVQSHEVRRPLANLMGLVQVLLAERDCLEEEQVNEFFEAILIESERLDGKIREITQATE</sequence>
<dbReference type="RefSeq" id="WP_188441211.1">
    <property type="nucleotide sequence ID" value="NZ_BMFD01000004.1"/>
</dbReference>
<comment type="catalytic activity">
    <reaction evidence="1">
        <text>ATP + protein L-histidine = ADP + protein N-phospho-L-histidine.</text>
        <dbReference type="EC" id="2.7.13.3"/>
    </reaction>
</comment>
<dbReference type="SMART" id="SM00091">
    <property type="entry name" value="PAS"/>
    <property type="match status" value="3"/>
</dbReference>
<comment type="caution">
    <text evidence="5">The sequence shown here is derived from an EMBL/GenBank/DDBJ whole genome shotgun (WGS) entry which is preliminary data.</text>
</comment>
<dbReference type="Pfam" id="PF08448">
    <property type="entry name" value="PAS_4"/>
    <property type="match status" value="1"/>
</dbReference>
<evidence type="ECO:0000259" key="4">
    <source>
        <dbReference type="PROSITE" id="PS50113"/>
    </source>
</evidence>
<proteinExistence type="predicted"/>
<dbReference type="EMBL" id="BMFD01000004">
    <property type="protein sequence ID" value="GGC36647.1"/>
    <property type="molecule type" value="Genomic_DNA"/>
</dbReference>
<evidence type="ECO:0000256" key="3">
    <source>
        <dbReference type="SAM" id="Coils"/>
    </source>
</evidence>
<dbReference type="Proteomes" id="UP000635885">
    <property type="component" value="Unassembled WGS sequence"/>
</dbReference>
<keyword evidence="6" id="KW-1185">Reference proteome</keyword>
<evidence type="ECO:0000256" key="2">
    <source>
        <dbReference type="ARBA" id="ARBA00012438"/>
    </source>
</evidence>
<dbReference type="InterPro" id="IPR003661">
    <property type="entry name" value="HisK_dim/P_dom"/>
</dbReference>
<dbReference type="InterPro" id="IPR000014">
    <property type="entry name" value="PAS"/>
</dbReference>
<feature type="domain" description="PAC" evidence="4">
    <location>
        <begin position="325"/>
        <end position="377"/>
    </location>
</feature>
<reference evidence="6" key="1">
    <citation type="journal article" date="2019" name="Int. J. Syst. Evol. Microbiol.">
        <title>The Global Catalogue of Microorganisms (GCM) 10K type strain sequencing project: providing services to taxonomists for standard genome sequencing and annotation.</title>
        <authorList>
            <consortium name="The Broad Institute Genomics Platform"/>
            <consortium name="The Broad Institute Genome Sequencing Center for Infectious Disease"/>
            <person name="Wu L."/>
            <person name="Ma J."/>
        </authorList>
    </citation>
    <scope>NUCLEOTIDE SEQUENCE [LARGE SCALE GENOMIC DNA]</scope>
    <source>
        <strain evidence="6">CGMCC 1.12479</strain>
    </source>
</reference>
<evidence type="ECO:0000313" key="5">
    <source>
        <dbReference type="EMBL" id="GGC36647.1"/>
    </source>
</evidence>